<evidence type="ECO:0000256" key="3">
    <source>
        <dbReference type="PIRNR" id="PIRNR001365"/>
    </source>
</evidence>
<feature type="active site" description="Schiff-base intermediate with substrate" evidence="4">
    <location>
        <position position="167"/>
    </location>
</feature>
<dbReference type="PANTHER" id="PTHR12128:SF66">
    <property type="entry name" value="4-HYDROXY-2-OXOGLUTARATE ALDOLASE, MITOCHONDRIAL"/>
    <property type="match status" value="1"/>
</dbReference>
<dbReference type="InterPro" id="IPR002220">
    <property type="entry name" value="DapA-like"/>
</dbReference>
<sequence length="300" mass="30555">MSAPLSMFCGLSAFPLTPADAEGRLQPDALAALIERLCAAGVDSIGLLGSTGGYPYLTREVRREAVRVAVEVAGGRAPVIVGVGALRTDAAQALARDAEAEGASGVLLAPVSYQPLTEAEVAQLVESVAGASGLPLCLYNNPRTTGFTFSEALVAQLSHLPRVAAVKMPSGVPDLPQQIARLRASCAEGFAIGYSGDAGAPEVLLSGADGWFSVIGGLLPAPALRLARLAAAGEVEAAKALSDELAPLSGLVQEFGGFRVMYAAARIKGLAVCDPPRPVLPLPAEVLPRLEAALAQAPAC</sequence>
<dbReference type="Proteomes" id="UP000248311">
    <property type="component" value="Unassembled WGS sequence"/>
</dbReference>
<dbReference type="AlphaFoldDB" id="A0A318T276"/>
<dbReference type="Pfam" id="PF00701">
    <property type="entry name" value="DHDPS"/>
    <property type="match status" value="1"/>
</dbReference>
<dbReference type="EMBL" id="QJTE01000002">
    <property type="protein sequence ID" value="PYE84314.1"/>
    <property type="molecule type" value="Genomic_DNA"/>
</dbReference>
<dbReference type="Gene3D" id="3.20.20.70">
    <property type="entry name" value="Aldolase class I"/>
    <property type="match status" value="1"/>
</dbReference>
<name>A0A318T276_9RHOB</name>
<proteinExistence type="inferred from homology"/>
<dbReference type="PRINTS" id="PR00146">
    <property type="entry name" value="DHPICSNTHASE"/>
</dbReference>
<comment type="caution">
    <text evidence="6">The sequence shown here is derived from an EMBL/GenBank/DDBJ whole genome shotgun (WGS) entry which is preliminary data.</text>
</comment>
<dbReference type="SMART" id="SM01130">
    <property type="entry name" value="DHDPS"/>
    <property type="match status" value="1"/>
</dbReference>
<dbReference type="SUPFAM" id="SSF51569">
    <property type="entry name" value="Aldolase"/>
    <property type="match status" value="1"/>
</dbReference>
<dbReference type="PIRSF" id="PIRSF001365">
    <property type="entry name" value="DHDPS"/>
    <property type="match status" value="1"/>
</dbReference>
<evidence type="ECO:0000256" key="4">
    <source>
        <dbReference type="PIRSR" id="PIRSR001365-1"/>
    </source>
</evidence>
<dbReference type="RefSeq" id="WP_110813421.1">
    <property type="nucleotide sequence ID" value="NZ_QJTE01000002.1"/>
</dbReference>
<organism evidence="6 7">
    <name type="scientific">Pseudoroseicyclus aestuarii</name>
    <dbReference type="NCBI Taxonomy" id="1795041"/>
    <lineage>
        <taxon>Bacteria</taxon>
        <taxon>Pseudomonadati</taxon>
        <taxon>Pseudomonadota</taxon>
        <taxon>Alphaproteobacteria</taxon>
        <taxon>Rhodobacterales</taxon>
        <taxon>Paracoccaceae</taxon>
        <taxon>Pseudoroseicyclus</taxon>
    </lineage>
</organism>
<evidence type="ECO:0000256" key="2">
    <source>
        <dbReference type="ARBA" id="ARBA00023239"/>
    </source>
</evidence>
<dbReference type="OrthoDB" id="9778880at2"/>
<evidence type="ECO:0000256" key="5">
    <source>
        <dbReference type="PIRSR" id="PIRSR001365-2"/>
    </source>
</evidence>
<keyword evidence="7" id="KW-1185">Reference proteome</keyword>
<evidence type="ECO:0000313" key="7">
    <source>
        <dbReference type="Proteomes" id="UP000248311"/>
    </source>
</evidence>
<reference evidence="6 7" key="1">
    <citation type="submission" date="2018-06" db="EMBL/GenBank/DDBJ databases">
        <title>Genomic Encyclopedia of Type Strains, Phase III (KMG-III): the genomes of soil and plant-associated and newly described type strains.</title>
        <authorList>
            <person name="Whitman W."/>
        </authorList>
    </citation>
    <scope>NUCLEOTIDE SEQUENCE [LARGE SCALE GENOMIC DNA]</scope>
    <source>
        <strain evidence="6 7">CECT 9025</strain>
    </source>
</reference>
<dbReference type="CDD" id="cd00408">
    <property type="entry name" value="DHDPS-like"/>
    <property type="match status" value="1"/>
</dbReference>
<gene>
    <name evidence="6" type="ORF">DFP88_102111</name>
</gene>
<comment type="similarity">
    <text evidence="1 3">Belongs to the DapA family.</text>
</comment>
<evidence type="ECO:0000256" key="1">
    <source>
        <dbReference type="ARBA" id="ARBA00007592"/>
    </source>
</evidence>
<dbReference type="GO" id="GO:0005829">
    <property type="term" value="C:cytosol"/>
    <property type="evidence" value="ECO:0007669"/>
    <property type="project" value="TreeGrafter"/>
</dbReference>
<dbReference type="GO" id="GO:0008840">
    <property type="term" value="F:4-hydroxy-tetrahydrodipicolinate synthase activity"/>
    <property type="evidence" value="ECO:0007669"/>
    <property type="project" value="TreeGrafter"/>
</dbReference>
<accession>A0A318T276</accession>
<dbReference type="InterPro" id="IPR013785">
    <property type="entry name" value="Aldolase_TIM"/>
</dbReference>
<feature type="active site" description="Proton donor/acceptor" evidence="4">
    <location>
        <position position="139"/>
    </location>
</feature>
<keyword evidence="2 3" id="KW-0456">Lyase</keyword>
<evidence type="ECO:0000313" key="6">
    <source>
        <dbReference type="EMBL" id="PYE84314.1"/>
    </source>
</evidence>
<feature type="binding site" evidence="5">
    <location>
        <position position="51"/>
    </location>
    <ligand>
        <name>pyruvate</name>
        <dbReference type="ChEBI" id="CHEBI:15361"/>
    </ligand>
</feature>
<dbReference type="PANTHER" id="PTHR12128">
    <property type="entry name" value="DIHYDRODIPICOLINATE SYNTHASE"/>
    <property type="match status" value="1"/>
</dbReference>
<protein>
    <submittedName>
        <fullName evidence="6">4-hydroxy-tetrahydrodipicolinate synthase</fullName>
    </submittedName>
</protein>